<accession>A0A7L5C0L2</accession>
<protein>
    <submittedName>
        <fullName evidence="10">ABC transporter permease</fullName>
    </submittedName>
</protein>
<feature type="transmembrane region" description="Helical" evidence="8">
    <location>
        <begin position="27"/>
        <end position="47"/>
    </location>
</feature>
<dbReference type="RefSeq" id="WP_165098777.1">
    <property type="nucleotide sequence ID" value="NZ_CP049056.1"/>
</dbReference>
<keyword evidence="5 8" id="KW-0812">Transmembrane</keyword>
<keyword evidence="3 8" id="KW-0813">Transport</keyword>
<proteinExistence type="inferred from homology"/>
<keyword evidence="4" id="KW-1003">Cell membrane</keyword>
<name>A0A7L5C0L2_9RHOB</name>
<dbReference type="InterPro" id="IPR035906">
    <property type="entry name" value="MetI-like_sf"/>
</dbReference>
<evidence type="ECO:0000313" key="11">
    <source>
        <dbReference type="Proteomes" id="UP000503336"/>
    </source>
</evidence>
<gene>
    <name evidence="10" type="ORF">G5B40_11685</name>
</gene>
<feature type="transmembrane region" description="Helical" evidence="8">
    <location>
        <begin position="121"/>
        <end position="142"/>
    </location>
</feature>
<dbReference type="AlphaFoldDB" id="A0A7L5C0L2"/>
<evidence type="ECO:0000256" key="4">
    <source>
        <dbReference type="ARBA" id="ARBA00022475"/>
    </source>
</evidence>
<dbReference type="SUPFAM" id="SSF161098">
    <property type="entry name" value="MetI-like"/>
    <property type="match status" value="1"/>
</dbReference>
<comment type="subcellular location">
    <subcellularLocation>
        <location evidence="1 8">Cell membrane</location>
        <topology evidence="1 8">Multi-pass membrane protein</topology>
    </subcellularLocation>
</comment>
<dbReference type="EMBL" id="CP049056">
    <property type="protein sequence ID" value="QIE56056.1"/>
    <property type="molecule type" value="Genomic_DNA"/>
</dbReference>
<organism evidence="10 11">
    <name type="scientific">Pikeienuella piscinae</name>
    <dbReference type="NCBI Taxonomy" id="2748098"/>
    <lineage>
        <taxon>Bacteria</taxon>
        <taxon>Pseudomonadati</taxon>
        <taxon>Pseudomonadota</taxon>
        <taxon>Alphaproteobacteria</taxon>
        <taxon>Rhodobacterales</taxon>
        <taxon>Paracoccaceae</taxon>
        <taxon>Pikeienuella</taxon>
    </lineage>
</organism>
<evidence type="ECO:0000256" key="1">
    <source>
        <dbReference type="ARBA" id="ARBA00004651"/>
    </source>
</evidence>
<evidence type="ECO:0000256" key="3">
    <source>
        <dbReference type="ARBA" id="ARBA00022448"/>
    </source>
</evidence>
<evidence type="ECO:0000256" key="7">
    <source>
        <dbReference type="ARBA" id="ARBA00023136"/>
    </source>
</evidence>
<evidence type="ECO:0000256" key="6">
    <source>
        <dbReference type="ARBA" id="ARBA00022989"/>
    </source>
</evidence>
<dbReference type="GO" id="GO:0055085">
    <property type="term" value="P:transmembrane transport"/>
    <property type="evidence" value="ECO:0007669"/>
    <property type="project" value="InterPro"/>
</dbReference>
<dbReference type="Pfam" id="PF00528">
    <property type="entry name" value="BPD_transp_1"/>
    <property type="match status" value="1"/>
</dbReference>
<dbReference type="GO" id="GO:0005886">
    <property type="term" value="C:plasma membrane"/>
    <property type="evidence" value="ECO:0007669"/>
    <property type="project" value="UniProtKB-SubCell"/>
</dbReference>
<reference evidence="10 11" key="1">
    <citation type="submission" date="2020-02" db="EMBL/GenBank/DDBJ databases">
        <title>complete genome sequence of Rhodobacteraceae bacterium.</title>
        <authorList>
            <person name="Park J."/>
            <person name="Kim Y.-S."/>
            <person name="Kim K.-H."/>
        </authorList>
    </citation>
    <scope>NUCLEOTIDE SEQUENCE [LARGE SCALE GENOMIC DNA]</scope>
    <source>
        <strain evidence="10 11">RR4-56</strain>
    </source>
</reference>
<dbReference type="Proteomes" id="UP000503336">
    <property type="component" value="Chromosome"/>
</dbReference>
<dbReference type="PANTHER" id="PTHR42929:SF5">
    <property type="entry name" value="ABC TRANSPORTER PERMEASE PROTEIN"/>
    <property type="match status" value="1"/>
</dbReference>
<dbReference type="CDD" id="cd06261">
    <property type="entry name" value="TM_PBP2"/>
    <property type="match status" value="1"/>
</dbReference>
<dbReference type="Gene3D" id="1.10.3720.10">
    <property type="entry name" value="MetI-like"/>
    <property type="match status" value="1"/>
</dbReference>
<sequence length="304" mass="33553">MTRSSSAEGEGVNPPVRQARAILRWTPLLFTAPLALVLLGFFVWPLLQSIVNSFHTYSLSGIDRSVWTLENYEKLFESFYLGVLGRTIRVSLMTSAITAVLAFPIAWYIAGRPGRAQAFWLMLFVAPWLVNTAVKAFGWTLILGPNGVVNSSLRAIGVIDRPLMLMFNETGIVIGLVHGHFMFVLLPLWAGLASFDRSLIWAARNLGSNWADVFTKVVFPLTLPALLAGMIINFTMNMAAFATPALLGGSRARVMSYLAYEVNLVDLNWPFGAAMAVLLLVTTMSLIQFSHYATTSGKRKVIFE</sequence>
<keyword evidence="11" id="KW-1185">Reference proteome</keyword>
<feature type="domain" description="ABC transmembrane type-1" evidence="9">
    <location>
        <begin position="84"/>
        <end position="290"/>
    </location>
</feature>
<dbReference type="PROSITE" id="PS50928">
    <property type="entry name" value="ABC_TM1"/>
    <property type="match status" value="1"/>
</dbReference>
<feature type="transmembrane region" description="Helical" evidence="8">
    <location>
        <begin position="172"/>
        <end position="195"/>
    </location>
</feature>
<evidence type="ECO:0000256" key="8">
    <source>
        <dbReference type="RuleBase" id="RU363032"/>
    </source>
</evidence>
<evidence type="ECO:0000256" key="5">
    <source>
        <dbReference type="ARBA" id="ARBA00022692"/>
    </source>
</evidence>
<keyword evidence="7 8" id="KW-0472">Membrane</keyword>
<keyword evidence="6 8" id="KW-1133">Transmembrane helix</keyword>
<evidence type="ECO:0000313" key="10">
    <source>
        <dbReference type="EMBL" id="QIE56056.1"/>
    </source>
</evidence>
<dbReference type="PANTHER" id="PTHR42929">
    <property type="entry name" value="INNER MEMBRANE ABC TRANSPORTER PERMEASE PROTEIN YDCU-RELATED-RELATED"/>
    <property type="match status" value="1"/>
</dbReference>
<feature type="transmembrane region" description="Helical" evidence="8">
    <location>
        <begin position="267"/>
        <end position="289"/>
    </location>
</feature>
<evidence type="ECO:0000259" key="9">
    <source>
        <dbReference type="PROSITE" id="PS50928"/>
    </source>
</evidence>
<dbReference type="InterPro" id="IPR000515">
    <property type="entry name" value="MetI-like"/>
</dbReference>
<feature type="transmembrane region" description="Helical" evidence="8">
    <location>
        <begin position="88"/>
        <end position="109"/>
    </location>
</feature>
<dbReference type="KEGG" id="hdh:G5B40_11685"/>
<evidence type="ECO:0000256" key="2">
    <source>
        <dbReference type="ARBA" id="ARBA00007069"/>
    </source>
</evidence>
<comment type="similarity">
    <text evidence="2">Belongs to the binding-protein-dependent transport system permease family. CysTW subfamily.</text>
</comment>